<dbReference type="EC" id="6.3.3.3" evidence="2"/>
<feature type="binding site" evidence="2">
    <location>
        <position position="73"/>
    </location>
    <ligand>
        <name>Mg(2+)</name>
        <dbReference type="ChEBI" id="CHEBI:18420"/>
    </ligand>
</feature>
<feature type="binding site" evidence="2">
    <location>
        <position position="35"/>
    </location>
    <ligand>
        <name>Mg(2+)</name>
        <dbReference type="ChEBI" id="CHEBI:18420"/>
    </ligand>
</feature>
<sequence>MFCGGGLMSLATSLTTSARPFDFFVTGTDTEIGKTLCSSALLYALARQGKRSLGLKPIASGAELRDGIWHNEDVDSLIAASSVQADRNLVCPYLMQTPAAPHIVARNEHVTISLPQIVANYQRATALSDAVIVEGVGGFCVPLDDEHDTADMAQQLALPVILVVGLRLGCISHALLTAEAIRARGLRIAGWIANTVNPDMLYLQDNVAALEQRLGAPLLGQIPRLTGSATEQVAAAVACLDLTILK</sequence>
<proteinExistence type="inferred from homology"/>
<keyword evidence="1 2" id="KW-0093">Biotin biosynthesis</keyword>
<dbReference type="EMBL" id="JACOGC010000004">
    <property type="protein sequence ID" value="MBC3885876.1"/>
    <property type="molecule type" value="Genomic_DNA"/>
</dbReference>
<comment type="caution">
    <text evidence="2">Lacks conserved residue(s) required for the propagation of feature annotation.</text>
</comment>
<accession>A0ABR6YPP9</accession>
<comment type="subcellular location">
    <subcellularLocation>
        <location evidence="2">Cytoplasm</location>
    </subcellularLocation>
</comment>
<feature type="binding site" evidence="2">
    <location>
        <begin position="194"/>
        <end position="195"/>
    </location>
    <ligand>
        <name>ATP</name>
        <dbReference type="ChEBI" id="CHEBI:30616"/>
    </ligand>
</feature>
<dbReference type="Pfam" id="PF13500">
    <property type="entry name" value="AAA_26"/>
    <property type="match status" value="1"/>
</dbReference>
<feature type="binding site" evidence="2">
    <location>
        <begin position="223"/>
        <end position="225"/>
    </location>
    <ligand>
        <name>ATP</name>
        <dbReference type="ChEBI" id="CHEBI:30616"/>
    </ligand>
</feature>
<dbReference type="NCBIfam" id="TIGR00347">
    <property type="entry name" value="bioD"/>
    <property type="match status" value="1"/>
</dbReference>
<feature type="active site" evidence="2">
    <location>
        <position position="56"/>
    </location>
</feature>
<dbReference type="HAMAP" id="MF_00336">
    <property type="entry name" value="BioD"/>
    <property type="match status" value="1"/>
</dbReference>
<gene>
    <name evidence="2 3" type="primary">bioD</name>
    <name evidence="3" type="ORF">H8K27_12095</name>
</gene>
<keyword evidence="2 3" id="KW-0436">Ligase</keyword>
<feature type="binding site" evidence="2">
    <location>
        <position position="73"/>
    </location>
    <ligand>
        <name>ATP</name>
        <dbReference type="ChEBI" id="CHEBI:30616"/>
    </ligand>
</feature>
<keyword evidence="2" id="KW-0547">Nucleotide-binding</keyword>
<feature type="binding site" evidence="2">
    <location>
        <begin position="134"/>
        <end position="137"/>
    </location>
    <ligand>
        <name>ATP</name>
        <dbReference type="ChEBI" id="CHEBI:30616"/>
    </ligand>
</feature>
<evidence type="ECO:0000256" key="2">
    <source>
        <dbReference type="HAMAP-Rule" id="MF_00336"/>
    </source>
</evidence>
<evidence type="ECO:0000313" key="4">
    <source>
        <dbReference type="Proteomes" id="UP000613113"/>
    </source>
</evidence>
<dbReference type="InterPro" id="IPR004472">
    <property type="entry name" value="DTB_synth_BioD"/>
</dbReference>
<dbReference type="InterPro" id="IPR027417">
    <property type="entry name" value="P-loop_NTPase"/>
</dbReference>
<dbReference type="Proteomes" id="UP000613113">
    <property type="component" value="Unassembled WGS sequence"/>
</dbReference>
<comment type="pathway">
    <text evidence="2">Cofactor biosynthesis; biotin biosynthesis; biotin from 7,8-diaminononanoate: step 1/2.</text>
</comment>
<keyword evidence="2" id="KW-0460">Magnesium</keyword>
<keyword evidence="2" id="KW-0963">Cytoplasm</keyword>
<dbReference type="PANTHER" id="PTHR43210:SF5">
    <property type="entry name" value="DETHIOBIOTIN SYNTHETASE"/>
    <property type="match status" value="1"/>
</dbReference>
<dbReference type="SUPFAM" id="SSF52540">
    <property type="entry name" value="P-loop containing nucleoside triphosphate hydrolases"/>
    <property type="match status" value="1"/>
</dbReference>
<keyword evidence="2" id="KW-0479">Metal-binding</keyword>
<dbReference type="PANTHER" id="PTHR43210">
    <property type="entry name" value="DETHIOBIOTIN SYNTHETASE"/>
    <property type="match status" value="1"/>
</dbReference>
<feature type="binding site" evidence="2">
    <location>
        <begin position="31"/>
        <end position="36"/>
    </location>
    <ligand>
        <name>ATP</name>
        <dbReference type="ChEBI" id="CHEBI:30616"/>
    </ligand>
</feature>
<dbReference type="Gene3D" id="3.40.50.300">
    <property type="entry name" value="P-loop containing nucleotide triphosphate hydrolases"/>
    <property type="match status" value="1"/>
</dbReference>
<comment type="subunit">
    <text evidence="2">Homodimer.</text>
</comment>
<evidence type="ECO:0000256" key="1">
    <source>
        <dbReference type="ARBA" id="ARBA00022756"/>
    </source>
</evidence>
<reference evidence="3 4" key="1">
    <citation type="submission" date="2020-08" db="EMBL/GenBank/DDBJ databases">
        <title>Novel species isolated from subtropical streams in China.</title>
        <authorList>
            <person name="Lu H."/>
        </authorList>
    </citation>
    <scope>NUCLEOTIDE SEQUENCE [LARGE SCALE GENOMIC DNA]</scope>
    <source>
        <strain evidence="3 4">FT31W</strain>
    </source>
</reference>
<organism evidence="3 4">
    <name type="scientific">Undibacterium griseum</name>
    <dbReference type="NCBI Taxonomy" id="2762295"/>
    <lineage>
        <taxon>Bacteria</taxon>
        <taxon>Pseudomonadati</taxon>
        <taxon>Pseudomonadota</taxon>
        <taxon>Betaproteobacteria</taxon>
        <taxon>Burkholderiales</taxon>
        <taxon>Oxalobacteraceae</taxon>
        <taxon>Undibacterium</taxon>
    </lineage>
</organism>
<dbReference type="GO" id="GO:0004141">
    <property type="term" value="F:dethiobiotin synthase activity"/>
    <property type="evidence" value="ECO:0007669"/>
    <property type="project" value="UniProtKB-EC"/>
</dbReference>
<keyword evidence="2" id="KW-0067">ATP-binding</keyword>
<dbReference type="CDD" id="cd03109">
    <property type="entry name" value="DTBS"/>
    <property type="match status" value="1"/>
</dbReference>
<dbReference type="PIRSF" id="PIRSF006755">
    <property type="entry name" value="DTB_synth"/>
    <property type="match status" value="1"/>
</dbReference>
<comment type="cofactor">
    <cofactor evidence="2">
        <name>Mg(2+)</name>
        <dbReference type="ChEBI" id="CHEBI:18420"/>
    </cofactor>
</comment>
<keyword evidence="4" id="KW-1185">Reference proteome</keyword>
<name>A0ABR6YPP9_9BURK</name>
<feature type="binding site" evidence="2">
    <location>
        <position position="134"/>
    </location>
    <ligand>
        <name>Mg(2+)</name>
        <dbReference type="ChEBI" id="CHEBI:18420"/>
    </ligand>
</feature>
<comment type="function">
    <text evidence="2">Catalyzes a mechanistically unusual reaction, the ATP-dependent insertion of CO2 between the N7 and N8 nitrogen atoms of 7,8-diaminopelargonic acid (DAPA, also called 7,8-diammoniononanoate) to form a ureido ring.</text>
</comment>
<comment type="similarity">
    <text evidence="2">Belongs to the dethiobiotin synthetase family.</text>
</comment>
<evidence type="ECO:0000313" key="3">
    <source>
        <dbReference type="EMBL" id="MBC3885876.1"/>
    </source>
</evidence>
<protein>
    <recommendedName>
        <fullName evidence="2">ATP-dependent dethiobiotin synthetase BioD</fullName>
        <ecNumber evidence="2">6.3.3.3</ecNumber>
    </recommendedName>
    <alternativeName>
        <fullName evidence="2">DTB synthetase</fullName>
        <shortName evidence="2">DTBS</shortName>
    </alternativeName>
    <alternativeName>
        <fullName evidence="2">Dethiobiotin synthase</fullName>
    </alternativeName>
</protein>
<comment type="caution">
    <text evidence="3">The sequence shown here is derived from an EMBL/GenBank/DDBJ whole genome shotgun (WGS) entry which is preliminary data.</text>
</comment>
<feature type="binding site" evidence="2">
    <location>
        <position position="60"/>
    </location>
    <ligand>
        <name>substrate</name>
    </ligand>
</feature>
<comment type="catalytic activity">
    <reaction evidence="2">
        <text>(7R,8S)-7,8-diammoniononanoate + CO2 + ATP = (4R,5S)-dethiobiotin + ADP + phosphate + 3 H(+)</text>
        <dbReference type="Rhea" id="RHEA:15805"/>
        <dbReference type="ChEBI" id="CHEBI:15378"/>
        <dbReference type="ChEBI" id="CHEBI:16526"/>
        <dbReference type="ChEBI" id="CHEBI:30616"/>
        <dbReference type="ChEBI" id="CHEBI:43474"/>
        <dbReference type="ChEBI" id="CHEBI:149469"/>
        <dbReference type="ChEBI" id="CHEBI:149473"/>
        <dbReference type="ChEBI" id="CHEBI:456216"/>
        <dbReference type="EC" id="6.3.3.3"/>
    </reaction>
</comment>